<dbReference type="GO" id="GO:0044272">
    <property type="term" value="P:sulfur compound biosynthetic process"/>
    <property type="evidence" value="ECO:0007669"/>
    <property type="project" value="UniProtKB-ARBA"/>
</dbReference>
<dbReference type="SUPFAM" id="SSF52518">
    <property type="entry name" value="Thiamin diphosphate-binding fold (THDP-binding)"/>
    <property type="match status" value="1"/>
</dbReference>
<dbReference type="EMBL" id="BAABKX010000001">
    <property type="protein sequence ID" value="GAA5045793.1"/>
    <property type="molecule type" value="Genomic_DNA"/>
</dbReference>
<reference evidence="3 4" key="1">
    <citation type="journal article" date="2019" name="Int. J. Syst. Evol. Microbiol.">
        <title>The Global Catalogue of Microorganisms (GCM) 10K type strain sequencing project: providing services to taxonomists for standard genome sequencing and annotation.</title>
        <authorList>
            <consortium name="The Broad Institute Genomics Platform"/>
            <consortium name="The Broad Institute Genome Sequencing Center for Infectious Disease"/>
            <person name="Wu L."/>
            <person name="Ma J."/>
        </authorList>
    </citation>
    <scope>NUCLEOTIDE SEQUENCE [LARGE SCALE GENOMIC DNA]</scope>
    <source>
        <strain evidence="3 4">JCM 17504</strain>
    </source>
</reference>
<dbReference type="InterPro" id="IPR029061">
    <property type="entry name" value="THDP-binding"/>
</dbReference>
<evidence type="ECO:0000256" key="1">
    <source>
        <dbReference type="ARBA" id="ARBA00023002"/>
    </source>
</evidence>
<dbReference type="Proteomes" id="UP001501729">
    <property type="component" value="Unassembled WGS sequence"/>
</dbReference>
<comment type="caution">
    <text evidence="3">The sequence shown here is derived from an EMBL/GenBank/DDBJ whole genome shotgun (WGS) entry which is preliminary data.</text>
</comment>
<keyword evidence="4" id="KW-1185">Reference proteome</keyword>
<name>A0AAV3UF88_9EURY</name>
<protein>
    <submittedName>
        <fullName evidence="3">Thiamine pyrophosphate-dependent enzyme</fullName>
    </submittedName>
</protein>
<evidence type="ECO:0000313" key="4">
    <source>
        <dbReference type="Proteomes" id="UP001501729"/>
    </source>
</evidence>
<evidence type="ECO:0000313" key="3">
    <source>
        <dbReference type="EMBL" id="GAA5045793.1"/>
    </source>
</evidence>
<organism evidence="3 4">
    <name type="scientific">Haladaptatus pallidirubidus</name>
    <dbReference type="NCBI Taxonomy" id="1008152"/>
    <lineage>
        <taxon>Archaea</taxon>
        <taxon>Methanobacteriati</taxon>
        <taxon>Methanobacteriota</taxon>
        <taxon>Stenosarchaea group</taxon>
        <taxon>Halobacteria</taxon>
        <taxon>Halobacteriales</taxon>
        <taxon>Haladaptataceae</taxon>
        <taxon>Haladaptatus</taxon>
    </lineage>
</organism>
<dbReference type="NCBIfam" id="TIGR03181">
    <property type="entry name" value="PDH_E1_alph_x"/>
    <property type="match status" value="1"/>
</dbReference>
<dbReference type="Pfam" id="PF00676">
    <property type="entry name" value="E1_dh"/>
    <property type="match status" value="1"/>
</dbReference>
<dbReference type="PANTHER" id="PTHR43380:SF1">
    <property type="entry name" value="2-OXOISOVALERATE DEHYDROGENASE SUBUNIT ALPHA, MITOCHONDRIAL"/>
    <property type="match status" value="1"/>
</dbReference>
<sequence>MKPDYISGGMNRIIGERELAETPFSAEDARETFKQMVLARRFDERAIALQRRGWMSSWPPYRGQEGSQVGAALAMDEDDWLFPTYRSNAMQAARGVPISDILLFRLGRPEFDSEHDVPNFPQAVPIATQIPHAAGVGMGMNYRGEEDAVLCYFGDGATSEGDFHEGMNFAGVFDAPVVFFCENNNWAISLPRHKQTASESIAVKAEAYGFEGVQVDGNDPLAVRETVAEALDSARQGKPVLVESLTYRQGAHTTSDDPSKYEDQERDLPEWRKADPIERYESWLREQDVIDDEFVETVHDEADETLEEAVEEAESVEDPDPHDVFDRVYADVPPRLRKQKGWLDSFLETNDVYELDH</sequence>
<dbReference type="GO" id="GO:0016624">
    <property type="term" value="F:oxidoreductase activity, acting on the aldehyde or oxo group of donors, disulfide as acceptor"/>
    <property type="evidence" value="ECO:0007669"/>
    <property type="project" value="InterPro"/>
</dbReference>
<dbReference type="InterPro" id="IPR001017">
    <property type="entry name" value="DH_E1"/>
</dbReference>
<dbReference type="GO" id="GO:0009083">
    <property type="term" value="P:branched-chain amino acid catabolic process"/>
    <property type="evidence" value="ECO:0007669"/>
    <property type="project" value="TreeGrafter"/>
</dbReference>
<keyword evidence="1" id="KW-0560">Oxidoreductase</keyword>
<evidence type="ECO:0000259" key="2">
    <source>
        <dbReference type="Pfam" id="PF00676"/>
    </source>
</evidence>
<dbReference type="AlphaFoldDB" id="A0AAV3UF88"/>
<feature type="domain" description="Dehydrogenase E1 component" evidence="2">
    <location>
        <begin position="34"/>
        <end position="321"/>
    </location>
</feature>
<dbReference type="PANTHER" id="PTHR43380">
    <property type="entry name" value="2-OXOISOVALERATE DEHYDROGENASE SUBUNIT ALPHA, MITOCHONDRIAL"/>
    <property type="match status" value="1"/>
</dbReference>
<dbReference type="InterPro" id="IPR050771">
    <property type="entry name" value="Alpha-ketoacid_DH_E1_comp"/>
</dbReference>
<dbReference type="CDD" id="cd02000">
    <property type="entry name" value="TPP_E1_PDC_ADC_BCADC"/>
    <property type="match status" value="1"/>
</dbReference>
<accession>A0AAV3UF88</accession>
<dbReference type="Gene3D" id="3.40.50.970">
    <property type="match status" value="1"/>
</dbReference>
<gene>
    <name evidence="3" type="ORF">GCM10025751_14240</name>
</gene>
<proteinExistence type="predicted"/>
<dbReference type="InterPro" id="IPR017596">
    <property type="entry name" value="PdhA/BkdA"/>
</dbReference>